<accession>A0A417Z509</accession>
<proteinExistence type="predicted"/>
<evidence type="ECO:0000313" key="1">
    <source>
        <dbReference type="EMBL" id="RHW45792.1"/>
    </source>
</evidence>
<organism evidence="1 2">
    <name type="scientific">Bombilactobacillus bombi</name>
    <dbReference type="NCBI Taxonomy" id="1303590"/>
    <lineage>
        <taxon>Bacteria</taxon>
        <taxon>Bacillati</taxon>
        <taxon>Bacillota</taxon>
        <taxon>Bacilli</taxon>
        <taxon>Lactobacillales</taxon>
        <taxon>Lactobacillaceae</taxon>
        <taxon>Bombilactobacillus</taxon>
    </lineage>
</organism>
<evidence type="ECO:0008006" key="3">
    <source>
        <dbReference type="Google" id="ProtNLM"/>
    </source>
</evidence>
<evidence type="ECO:0000313" key="2">
    <source>
        <dbReference type="Proteomes" id="UP000284822"/>
    </source>
</evidence>
<sequence>MRLVTNLINSNISGYSIESETGVPRNNISLMRNGKRKIKNLNVKTAYKLSEYAKSIGFK</sequence>
<dbReference type="AlphaFoldDB" id="A0A417Z509"/>
<protein>
    <recommendedName>
        <fullName evidence="3">XRE family transcriptional regulator</fullName>
    </recommendedName>
</protein>
<gene>
    <name evidence="1" type="ORF">DS832_07190</name>
</gene>
<dbReference type="EMBL" id="QOCS01000015">
    <property type="protein sequence ID" value="RHW45792.1"/>
    <property type="molecule type" value="Genomic_DNA"/>
</dbReference>
<dbReference type="Proteomes" id="UP000284822">
    <property type="component" value="Unassembled WGS sequence"/>
</dbReference>
<comment type="caution">
    <text evidence="1">The sequence shown here is derived from an EMBL/GenBank/DDBJ whole genome shotgun (WGS) entry which is preliminary data.</text>
</comment>
<reference evidence="1 2" key="1">
    <citation type="submission" date="2018-07" db="EMBL/GenBank/DDBJ databases">
        <title>Genome sequences of six Lactobacillus spp. isolated from bumble bee guts.</title>
        <authorList>
            <person name="Motta E.V.S."/>
            <person name="Moran N.A."/>
        </authorList>
    </citation>
    <scope>NUCLEOTIDE SEQUENCE [LARGE SCALE GENOMIC DNA]</scope>
    <source>
        <strain evidence="1 2">LV-8.1</strain>
    </source>
</reference>
<name>A0A417Z509_9LACO</name>